<reference evidence="2 3" key="1">
    <citation type="journal article" date="2019" name="New Phytol.">
        <title>Comparative genomics reveals unique wood-decay strategies and fruiting body development in the Schizophyllaceae.</title>
        <authorList>
            <person name="Almasi E."/>
            <person name="Sahu N."/>
            <person name="Krizsan K."/>
            <person name="Balint B."/>
            <person name="Kovacs G.M."/>
            <person name="Kiss B."/>
            <person name="Cseklye J."/>
            <person name="Drula E."/>
            <person name="Henrissat B."/>
            <person name="Nagy I."/>
            <person name="Chovatia M."/>
            <person name="Adam C."/>
            <person name="LaButti K."/>
            <person name="Lipzen A."/>
            <person name="Riley R."/>
            <person name="Grigoriev I.V."/>
            <person name="Nagy L.G."/>
        </authorList>
    </citation>
    <scope>NUCLEOTIDE SEQUENCE [LARGE SCALE GENOMIC DNA]</scope>
    <source>
        <strain evidence="2 3">NL-1724</strain>
    </source>
</reference>
<proteinExistence type="predicted"/>
<dbReference type="EMBL" id="VDMD01000057">
    <property type="protein sequence ID" value="TRM56886.1"/>
    <property type="molecule type" value="Genomic_DNA"/>
</dbReference>
<protein>
    <submittedName>
        <fullName evidence="2">Uncharacterized protein</fullName>
    </submittedName>
</protein>
<keyword evidence="3" id="KW-1185">Reference proteome</keyword>
<evidence type="ECO:0000256" key="1">
    <source>
        <dbReference type="SAM" id="MobiDB-lite"/>
    </source>
</evidence>
<comment type="caution">
    <text evidence="2">The sequence shown here is derived from an EMBL/GenBank/DDBJ whole genome shotgun (WGS) entry which is preliminary data.</text>
</comment>
<organism evidence="2 3">
    <name type="scientific">Schizophyllum amplum</name>
    <dbReference type="NCBI Taxonomy" id="97359"/>
    <lineage>
        <taxon>Eukaryota</taxon>
        <taxon>Fungi</taxon>
        <taxon>Dikarya</taxon>
        <taxon>Basidiomycota</taxon>
        <taxon>Agaricomycotina</taxon>
        <taxon>Agaricomycetes</taxon>
        <taxon>Agaricomycetidae</taxon>
        <taxon>Agaricales</taxon>
        <taxon>Schizophyllaceae</taxon>
        <taxon>Schizophyllum</taxon>
    </lineage>
</organism>
<dbReference type="AlphaFoldDB" id="A0A550BWJ5"/>
<dbReference type="Proteomes" id="UP000320762">
    <property type="component" value="Unassembled WGS sequence"/>
</dbReference>
<feature type="region of interest" description="Disordered" evidence="1">
    <location>
        <begin position="1"/>
        <end position="50"/>
    </location>
</feature>
<gene>
    <name evidence="2" type="ORF">BD626DRAFT_517380</name>
</gene>
<name>A0A550BWJ5_9AGAR</name>
<accession>A0A550BWJ5</accession>
<feature type="non-terminal residue" evidence="2">
    <location>
        <position position="1"/>
    </location>
</feature>
<sequence length="326" mass="35563">TFDPTQTHTYSRKGSAPGHAVQRRNLHAPTPRGPYVPHAQSTYLSPPPNNPLYVPPFRRATPPHFVRQEEYAIDSRSSVLHPADERGLSGRHSSFINAVPEFPPHPSHRRRLSATAPAFQPSGLRFSQQIQSPDASAVSLAEAEWSDAGTACENDAVIADDTPTASPTPAKSSLGVDVLDDISTAGAEVQRGGASPDSDMHCEDDADQSVLTVTAGKNQTSQSIPLELGQVIESSDSEVALESDTRMDVYARNIPHASYTLARAERERKRYMEERELLPLPFVPSIATSFCPRDTESTVVQDDAWPAPQAPPLPADWVYWRLPSEA</sequence>
<evidence type="ECO:0000313" key="3">
    <source>
        <dbReference type="Proteomes" id="UP000320762"/>
    </source>
</evidence>
<evidence type="ECO:0000313" key="2">
    <source>
        <dbReference type="EMBL" id="TRM56886.1"/>
    </source>
</evidence>